<evidence type="ECO:0000313" key="1">
    <source>
        <dbReference type="EMBL" id="ESA12653.1"/>
    </source>
</evidence>
<gene>
    <name evidence="1" type="ORF">GLOINDRAFT_26894</name>
</gene>
<accession>U9U249</accession>
<dbReference type="AlphaFoldDB" id="U9U249"/>
<organism evidence="1">
    <name type="scientific">Rhizophagus irregularis (strain DAOM 181602 / DAOM 197198 / MUCL 43194)</name>
    <name type="common">Arbuscular mycorrhizal fungus</name>
    <name type="synonym">Glomus intraradices</name>
    <dbReference type="NCBI Taxonomy" id="747089"/>
    <lineage>
        <taxon>Eukaryota</taxon>
        <taxon>Fungi</taxon>
        <taxon>Fungi incertae sedis</taxon>
        <taxon>Mucoromycota</taxon>
        <taxon>Glomeromycotina</taxon>
        <taxon>Glomeromycetes</taxon>
        <taxon>Glomerales</taxon>
        <taxon>Glomeraceae</taxon>
        <taxon>Rhizophagus</taxon>
    </lineage>
</organism>
<dbReference type="EMBL" id="KI284707">
    <property type="protein sequence ID" value="ESA12653.1"/>
    <property type="molecule type" value="Genomic_DNA"/>
</dbReference>
<dbReference type="VEuPathDB" id="FungiDB:RhiirFUN_021747"/>
<proteinExistence type="predicted"/>
<sequence>MSGVELGLSEANYSESPSSGGHAFEKYKKCFNLALDHCEDDKLDKLRAVNNDEVTLQRDWETWLKEKKALVEQIMIQFCAFNINYDQFKFTIEEDSPEDKNSIESKNSEEKGNKNVDWRKWLENILDSSIKKIRVKILSLYTAKNEFDDTMIRYIGKVLMDL</sequence>
<dbReference type="HOGENOM" id="CLU_1636278_0_0_1"/>
<name>U9U249_RHIID</name>
<reference evidence="1" key="1">
    <citation type="submission" date="2013-07" db="EMBL/GenBank/DDBJ databases">
        <title>The genome of an arbuscular mycorrhizal fungus provides insights into the evolution of the oldest plant symbiosis.</title>
        <authorList>
            <consortium name="DOE Joint Genome Institute"/>
            <person name="Tisserant E."/>
            <person name="Malbreil M."/>
            <person name="Kuo A."/>
            <person name="Kohler A."/>
            <person name="Symeonidi A."/>
            <person name="Balestrini R."/>
            <person name="Charron P."/>
            <person name="Duensing N."/>
            <person name="Frei-dit-Frey N."/>
            <person name="Gianinazzi-Pearson V."/>
            <person name="Gilbert B."/>
            <person name="Handa Y."/>
            <person name="Hijri M."/>
            <person name="Kaul R."/>
            <person name="Kawaguchi M."/>
            <person name="Krajinski F."/>
            <person name="Lammers P."/>
            <person name="Lapierre D."/>
            <person name="Masclaux F.G."/>
            <person name="Murat C."/>
            <person name="Morin E."/>
            <person name="Ndikumana S."/>
            <person name="Pagni M."/>
            <person name="Petitpierre D."/>
            <person name="Requena N."/>
            <person name="Rosikiewicz P."/>
            <person name="Riley R."/>
            <person name="Saito K."/>
            <person name="San Clemente H."/>
            <person name="Shapiro H."/>
            <person name="van Tuinen D."/>
            <person name="Becard G."/>
            <person name="Bonfante P."/>
            <person name="Paszkowski U."/>
            <person name="Shachar-Hill Y."/>
            <person name="Young J.P."/>
            <person name="Sanders I.R."/>
            <person name="Henrissat B."/>
            <person name="Rensing S.A."/>
            <person name="Grigoriev I.V."/>
            <person name="Corradi N."/>
            <person name="Roux C."/>
            <person name="Martin F."/>
        </authorList>
    </citation>
    <scope>NUCLEOTIDE SEQUENCE</scope>
    <source>
        <strain evidence="1">DAOM 197198</strain>
    </source>
</reference>
<protein>
    <submittedName>
        <fullName evidence="1">Uncharacterized protein</fullName>
    </submittedName>
</protein>